<dbReference type="Pfam" id="PF04749">
    <property type="entry name" value="PLAC8"/>
    <property type="match status" value="1"/>
</dbReference>
<proteinExistence type="predicted"/>
<dbReference type="EMBL" id="MU865299">
    <property type="protein sequence ID" value="KAK4230381.1"/>
    <property type="molecule type" value="Genomic_DNA"/>
</dbReference>
<comment type="caution">
    <text evidence="2">The sequence shown here is derived from an EMBL/GenBank/DDBJ whole genome shotgun (WGS) entry which is preliminary data.</text>
</comment>
<evidence type="ECO:0000313" key="2">
    <source>
        <dbReference type="EMBL" id="KAK4230381.1"/>
    </source>
</evidence>
<sequence length="645" mass="71661">MSTQDIASGQDWKAGLCDPGEGGDCPRSCFIGCDQFGRNHYRLQRLQNNRNPADLSKYDGCNEKCWDYALLCIGTGGIGSGVYTGKQTRQVREAYGIKGDYTDDVVKGIFCQPCSLIRNGLEIRRRKNENVNLGQFQAPVPLGENQYEPIYSMMNNNLAYATEPQMTAQLHPSSEVQGPRVVSLYPDGPQLPYIPQIASPLSSADNFVRRAQVLTPITERDSSDDPRIQQQRENIPNFPQVHDWLQDMQSTVPAEPEKICSGKCAAPKKKAKGKKNGKADLSVQLKAPDFLCQTCGGKKKVIIAAVPPPEQPSTVVIEVDQPVLVEVSQPVQQTEVASEPQPIDHRISGDVLVSVPLNQPPDHRISRDIRVPLVLESQNEHGLETHDQVHVPEATAAQGHFIQADRQVDVLKSVDPEHRISGDARQAADATPFRPHRLEADELVAKAKNQEPGGEEQATNPHDLESDSRVPTPKAQNHRLSEDDRVSTPTPKAQNHRLSKDNRVPTPTSRAFEHGIQVDERVPTPELVALNVEHNLSKDRKVLSPSPQFETHNIHADYRVKSPALLPPREHLIQSDSQIFDENSNELREHGIQADNRVPSPAPARIKDHPLYSDTKVAQRAHQLLEHFLEQDRKASRASNRSGRG</sequence>
<protein>
    <submittedName>
        <fullName evidence="2">Uncharacterized protein</fullName>
    </submittedName>
</protein>
<dbReference type="Proteomes" id="UP001301958">
    <property type="component" value="Unassembled WGS sequence"/>
</dbReference>
<feature type="region of interest" description="Disordered" evidence="1">
    <location>
        <begin position="448"/>
        <end position="508"/>
    </location>
</feature>
<dbReference type="AlphaFoldDB" id="A0AAN7BVV5"/>
<reference evidence="2" key="2">
    <citation type="submission" date="2023-05" db="EMBL/GenBank/DDBJ databases">
        <authorList>
            <consortium name="Lawrence Berkeley National Laboratory"/>
            <person name="Steindorff A."/>
            <person name="Hensen N."/>
            <person name="Bonometti L."/>
            <person name="Westerberg I."/>
            <person name="Brannstrom I.O."/>
            <person name="Guillou S."/>
            <person name="Cros-Aarteil S."/>
            <person name="Calhoun S."/>
            <person name="Haridas S."/>
            <person name="Kuo A."/>
            <person name="Mondo S."/>
            <person name="Pangilinan J."/>
            <person name="Riley R."/>
            <person name="Labutti K."/>
            <person name="Andreopoulos B."/>
            <person name="Lipzen A."/>
            <person name="Chen C."/>
            <person name="Yanf M."/>
            <person name="Daum C."/>
            <person name="Ng V."/>
            <person name="Clum A."/>
            <person name="Ohm R."/>
            <person name="Martin F."/>
            <person name="Silar P."/>
            <person name="Natvig D."/>
            <person name="Lalanne C."/>
            <person name="Gautier V."/>
            <person name="Ament-Velasquez S.L."/>
            <person name="Kruys A."/>
            <person name="Hutchinson M.I."/>
            <person name="Powell A.J."/>
            <person name="Barry K."/>
            <person name="Miller A.N."/>
            <person name="Grigoriev I.V."/>
            <person name="Debuchy R."/>
            <person name="Gladieux P."/>
            <person name="Thoren M.H."/>
            <person name="Johannesson H."/>
        </authorList>
    </citation>
    <scope>NUCLEOTIDE SEQUENCE</scope>
    <source>
        <strain evidence="2">CBS 990.96</strain>
    </source>
</reference>
<evidence type="ECO:0000313" key="3">
    <source>
        <dbReference type="Proteomes" id="UP001301958"/>
    </source>
</evidence>
<gene>
    <name evidence="2" type="ORF">QBC38DRAFT_357175</name>
</gene>
<name>A0AAN7BVV5_9PEZI</name>
<keyword evidence="3" id="KW-1185">Reference proteome</keyword>
<evidence type="ECO:0000256" key="1">
    <source>
        <dbReference type="SAM" id="MobiDB-lite"/>
    </source>
</evidence>
<reference evidence="2" key="1">
    <citation type="journal article" date="2023" name="Mol. Phylogenet. Evol.">
        <title>Genome-scale phylogeny and comparative genomics of the fungal order Sordariales.</title>
        <authorList>
            <person name="Hensen N."/>
            <person name="Bonometti L."/>
            <person name="Westerberg I."/>
            <person name="Brannstrom I.O."/>
            <person name="Guillou S."/>
            <person name="Cros-Aarteil S."/>
            <person name="Calhoun S."/>
            <person name="Haridas S."/>
            <person name="Kuo A."/>
            <person name="Mondo S."/>
            <person name="Pangilinan J."/>
            <person name="Riley R."/>
            <person name="LaButti K."/>
            <person name="Andreopoulos B."/>
            <person name="Lipzen A."/>
            <person name="Chen C."/>
            <person name="Yan M."/>
            <person name="Daum C."/>
            <person name="Ng V."/>
            <person name="Clum A."/>
            <person name="Steindorff A."/>
            <person name="Ohm R.A."/>
            <person name="Martin F."/>
            <person name="Silar P."/>
            <person name="Natvig D.O."/>
            <person name="Lalanne C."/>
            <person name="Gautier V."/>
            <person name="Ament-Velasquez S.L."/>
            <person name="Kruys A."/>
            <person name="Hutchinson M.I."/>
            <person name="Powell A.J."/>
            <person name="Barry K."/>
            <person name="Miller A.N."/>
            <person name="Grigoriev I.V."/>
            <person name="Debuchy R."/>
            <person name="Gladieux P."/>
            <person name="Hiltunen Thoren M."/>
            <person name="Johannesson H."/>
        </authorList>
    </citation>
    <scope>NUCLEOTIDE SEQUENCE</scope>
    <source>
        <strain evidence="2">CBS 990.96</strain>
    </source>
</reference>
<organism evidence="2 3">
    <name type="scientific">Podospora fimiseda</name>
    <dbReference type="NCBI Taxonomy" id="252190"/>
    <lineage>
        <taxon>Eukaryota</taxon>
        <taxon>Fungi</taxon>
        <taxon>Dikarya</taxon>
        <taxon>Ascomycota</taxon>
        <taxon>Pezizomycotina</taxon>
        <taxon>Sordariomycetes</taxon>
        <taxon>Sordariomycetidae</taxon>
        <taxon>Sordariales</taxon>
        <taxon>Podosporaceae</taxon>
        <taxon>Podospora</taxon>
    </lineage>
</organism>
<dbReference type="InterPro" id="IPR006461">
    <property type="entry name" value="PLAC_motif_containing"/>
</dbReference>
<accession>A0AAN7BVV5</accession>